<feature type="domain" description="Ternary complex associated" evidence="1">
    <location>
        <begin position="141"/>
        <end position="230"/>
    </location>
</feature>
<dbReference type="Pfam" id="PF19974">
    <property type="entry name" value="TCAD9"/>
    <property type="match status" value="1"/>
</dbReference>
<dbReference type="EMBL" id="PSZO01000017">
    <property type="protein sequence ID" value="TCG10935.1"/>
    <property type="molecule type" value="Genomic_DNA"/>
</dbReference>
<evidence type="ECO:0000313" key="2">
    <source>
        <dbReference type="EMBL" id="TCG10935.1"/>
    </source>
</evidence>
<evidence type="ECO:0000313" key="3">
    <source>
        <dbReference type="Proteomes" id="UP000294192"/>
    </source>
</evidence>
<keyword evidence="3" id="KW-1185">Reference proteome</keyword>
<protein>
    <recommendedName>
        <fullName evidence="1">Ternary complex associated domain-containing protein</fullName>
    </recommendedName>
</protein>
<comment type="caution">
    <text evidence="2">The sequence shown here is derived from an EMBL/GenBank/DDBJ whole genome shotgun (WGS) entry which is preliminary data.</text>
</comment>
<dbReference type="Proteomes" id="UP000294192">
    <property type="component" value="Unassembled WGS sequence"/>
</dbReference>
<proteinExistence type="predicted"/>
<gene>
    <name evidence="2" type="ORF">C4B24_03430</name>
</gene>
<name>A0A4R0XPY0_9MOLU</name>
<dbReference type="RefSeq" id="WP_168388342.1">
    <property type="nucleotide sequence ID" value="NZ_CBDBYK010000021.1"/>
</dbReference>
<dbReference type="Gene3D" id="3.90.1200.10">
    <property type="match status" value="1"/>
</dbReference>
<sequence>MQNKNNEFKNKAIELFIDKTKYSKDQIKQINKIENGFSNNANFLFLLDNGDKFQVKIPKGKNTLFPDIKSAFLYDSSIYIYLNENGLMIKKWIEGKHVDFSEEKHARWVLDEIQKLHNIKIESNEMGMYDINAYRKKTNIPTKFLKEFDVLSTELQKYEISFIHGDINPKNVLVTKSRALLIDFEWSKNGYSILDYAYLIAFSKININLVSKVTNYNVQELEKMVRFVLIHTLMWCENEQTDKSSILSKEIMEKLQIN</sequence>
<dbReference type="InterPro" id="IPR011009">
    <property type="entry name" value="Kinase-like_dom_sf"/>
</dbReference>
<organism evidence="2 3">
    <name type="scientific">Mycoplasma marinum</name>
    <dbReference type="NCBI Taxonomy" id="1937190"/>
    <lineage>
        <taxon>Bacteria</taxon>
        <taxon>Bacillati</taxon>
        <taxon>Mycoplasmatota</taxon>
        <taxon>Mollicutes</taxon>
        <taxon>Mycoplasmataceae</taxon>
        <taxon>Mycoplasma</taxon>
    </lineage>
</organism>
<dbReference type="AlphaFoldDB" id="A0A4R0XPY0"/>
<evidence type="ECO:0000259" key="1">
    <source>
        <dbReference type="Pfam" id="PF19974"/>
    </source>
</evidence>
<accession>A0A4R0XPY0</accession>
<dbReference type="SUPFAM" id="SSF56112">
    <property type="entry name" value="Protein kinase-like (PK-like)"/>
    <property type="match status" value="1"/>
</dbReference>
<reference evidence="2 3" key="1">
    <citation type="submission" date="2018-02" db="EMBL/GenBank/DDBJ databases">
        <title>Mycoplasma marinum and Mycoplasma todarodis sp. nov., moderately halophilic and psychrotolerant mycoplasmas isolated from cephalopods.</title>
        <authorList>
            <person name="Viver T."/>
        </authorList>
    </citation>
    <scope>NUCLEOTIDE SEQUENCE [LARGE SCALE GENOMIC DNA]</scope>
    <source>
        <strain evidence="2 3">PE</strain>
    </source>
</reference>
<dbReference type="InterPro" id="IPR045544">
    <property type="entry name" value="TCAD9"/>
</dbReference>